<evidence type="ECO:0000256" key="1">
    <source>
        <dbReference type="SAM" id="MobiDB-lite"/>
    </source>
</evidence>
<proteinExistence type="predicted"/>
<reference evidence="2 3" key="1">
    <citation type="journal article" date="2018" name="Nat. Ecol. Evol.">
        <title>Pezizomycetes genomes reveal the molecular basis of ectomycorrhizal truffle lifestyle.</title>
        <authorList>
            <person name="Murat C."/>
            <person name="Payen T."/>
            <person name="Noel B."/>
            <person name="Kuo A."/>
            <person name="Morin E."/>
            <person name="Chen J."/>
            <person name="Kohler A."/>
            <person name="Krizsan K."/>
            <person name="Balestrini R."/>
            <person name="Da Silva C."/>
            <person name="Montanini B."/>
            <person name="Hainaut M."/>
            <person name="Levati E."/>
            <person name="Barry K.W."/>
            <person name="Belfiori B."/>
            <person name="Cichocki N."/>
            <person name="Clum A."/>
            <person name="Dockter R.B."/>
            <person name="Fauchery L."/>
            <person name="Guy J."/>
            <person name="Iotti M."/>
            <person name="Le Tacon F."/>
            <person name="Lindquist E.A."/>
            <person name="Lipzen A."/>
            <person name="Malagnac F."/>
            <person name="Mello A."/>
            <person name="Molinier V."/>
            <person name="Miyauchi S."/>
            <person name="Poulain J."/>
            <person name="Riccioni C."/>
            <person name="Rubini A."/>
            <person name="Sitrit Y."/>
            <person name="Splivallo R."/>
            <person name="Traeger S."/>
            <person name="Wang M."/>
            <person name="Zifcakova L."/>
            <person name="Wipf D."/>
            <person name="Zambonelli A."/>
            <person name="Paolocci F."/>
            <person name="Nowrousian M."/>
            <person name="Ottonello S."/>
            <person name="Baldrian P."/>
            <person name="Spatafora J.W."/>
            <person name="Henrissat B."/>
            <person name="Nagy L.G."/>
            <person name="Aury J.M."/>
            <person name="Wincker P."/>
            <person name="Grigoriev I.V."/>
            <person name="Bonfante P."/>
            <person name="Martin F.M."/>
        </authorList>
    </citation>
    <scope>NUCLEOTIDE SEQUENCE [LARGE SCALE GENOMIC DNA]</scope>
    <source>
        <strain evidence="2 3">RN42</strain>
    </source>
</reference>
<dbReference type="EMBL" id="ML119760">
    <property type="protein sequence ID" value="RPA75611.1"/>
    <property type="molecule type" value="Genomic_DNA"/>
</dbReference>
<feature type="region of interest" description="Disordered" evidence="1">
    <location>
        <begin position="1"/>
        <end position="25"/>
    </location>
</feature>
<feature type="compositionally biased region" description="Acidic residues" evidence="1">
    <location>
        <begin position="16"/>
        <end position="25"/>
    </location>
</feature>
<name>A0A3N4HUE7_ASCIM</name>
<protein>
    <submittedName>
        <fullName evidence="2">Uncharacterized protein</fullName>
    </submittedName>
</protein>
<organism evidence="2 3">
    <name type="scientific">Ascobolus immersus RN42</name>
    <dbReference type="NCBI Taxonomy" id="1160509"/>
    <lineage>
        <taxon>Eukaryota</taxon>
        <taxon>Fungi</taxon>
        <taxon>Dikarya</taxon>
        <taxon>Ascomycota</taxon>
        <taxon>Pezizomycotina</taxon>
        <taxon>Pezizomycetes</taxon>
        <taxon>Pezizales</taxon>
        <taxon>Ascobolaceae</taxon>
        <taxon>Ascobolus</taxon>
    </lineage>
</organism>
<keyword evidence="3" id="KW-1185">Reference proteome</keyword>
<evidence type="ECO:0000313" key="3">
    <source>
        <dbReference type="Proteomes" id="UP000275078"/>
    </source>
</evidence>
<dbReference type="Proteomes" id="UP000275078">
    <property type="component" value="Unassembled WGS sequence"/>
</dbReference>
<gene>
    <name evidence="2" type="ORF">BJ508DRAFT_17631</name>
</gene>
<accession>A0A3N4HUE7</accession>
<evidence type="ECO:0000313" key="2">
    <source>
        <dbReference type="EMBL" id="RPA75611.1"/>
    </source>
</evidence>
<dbReference type="AlphaFoldDB" id="A0A3N4HUE7"/>
<sequence>MIKAKNHPGSGIVVVGEEEDSDDEAEVLPGARFYPNRATKEHGEENKNIPDSDSAESIVVVPATGRRVTQMFKKSEKETKRVNPDDFSAKLEIVTTKNRTVKGDQRKRYLHIFVRSQTTDRAKTVLSIVKAEKKKDTGNNPGGSGERSGKEIISIELKITTAAGVTENVKFDYQMSNNVDKKGRTVWDLDCIVVAHPKQDRMDESKYNPLRVGEVIKGSEVLKQWAFEKQWVRVGSVEKREECHLM</sequence>